<proteinExistence type="predicted"/>
<dbReference type="EMBL" id="MUJZ01014744">
    <property type="protein sequence ID" value="OTF81212.1"/>
    <property type="molecule type" value="Genomic_DNA"/>
</dbReference>
<feature type="region of interest" description="Disordered" evidence="1">
    <location>
        <begin position="19"/>
        <end position="56"/>
    </location>
</feature>
<protein>
    <submittedName>
        <fullName evidence="2">Uncharacterized protein</fullName>
    </submittedName>
</protein>
<evidence type="ECO:0000256" key="1">
    <source>
        <dbReference type="SAM" id="MobiDB-lite"/>
    </source>
</evidence>
<keyword evidence="3" id="KW-1185">Reference proteome</keyword>
<dbReference type="Proteomes" id="UP000194236">
    <property type="component" value="Unassembled WGS sequence"/>
</dbReference>
<comment type="caution">
    <text evidence="2">The sequence shown here is derived from an EMBL/GenBank/DDBJ whole genome shotgun (WGS) entry which is preliminary data.</text>
</comment>
<evidence type="ECO:0000313" key="3">
    <source>
        <dbReference type="Proteomes" id="UP000194236"/>
    </source>
</evidence>
<organism evidence="2 3">
    <name type="scientific">Euroglyphus maynei</name>
    <name type="common">Mayne's house dust mite</name>
    <dbReference type="NCBI Taxonomy" id="6958"/>
    <lineage>
        <taxon>Eukaryota</taxon>
        <taxon>Metazoa</taxon>
        <taxon>Ecdysozoa</taxon>
        <taxon>Arthropoda</taxon>
        <taxon>Chelicerata</taxon>
        <taxon>Arachnida</taxon>
        <taxon>Acari</taxon>
        <taxon>Acariformes</taxon>
        <taxon>Sarcoptiformes</taxon>
        <taxon>Astigmata</taxon>
        <taxon>Psoroptidia</taxon>
        <taxon>Analgoidea</taxon>
        <taxon>Pyroglyphidae</taxon>
        <taxon>Pyroglyphinae</taxon>
        <taxon>Euroglyphus</taxon>
    </lineage>
</organism>
<dbReference type="AlphaFoldDB" id="A0A1Y3BK52"/>
<reference evidence="2 3" key="1">
    <citation type="submission" date="2017-03" db="EMBL/GenBank/DDBJ databases">
        <title>Genome Survey of Euroglyphus maynei.</title>
        <authorList>
            <person name="Arlian L.G."/>
            <person name="Morgan M.S."/>
            <person name="Rider S.D."/>
        </authorList>
    </citation>
    <scope>NUCLEOTIDE SEQUENCE [LARGE SCALE GENOMIC DNA]</scope>
    <source>
        <strain evidence="2">Arlian Lab</strain>
        <tissue evidence="2">Whole body</tissue>
    </source>
</reference>
<name>A0A1Y3BK52_EURMA</name>
<accession>A0A1Y3BK52</accession>
<sequence>MTTQAGRRRYHSGQLIMLFTRANQQQQQQQQEQSKNQSKQQQQESNEITDSEPITKTTSLNLISYCSSSESEMNNNSPKCDNV</sequence>
<evidence type="ECO:0000313" key="2">
    <source>
        <dbReference type="EMBL" id="OTF81212.1"/>
    </source>
</evidence>
<gene>
    <name evidence="2" type="ORF">BLA29_014219</name>
</gene>
<feature type="compositionally biased region" description="Low complexity" evidence="1">
    <location>
        <begin position="23"/>
        <end position="46"/>
    </location>
</feature>